<sequence>MFKFKKSRSLLIFKTVVLGAFGLSRVVSAAPLAMDDHISQVQTWRSVKDGMAPITQGNVPLSAHIEDMIAAANLRQNLTETIELSYSAASAIEIAALDAHWMDVLTAIGEPAAIATYMSIRASIVDMPTGESVESMVWLTAAGGNGCDGNCNNGGGNGSEGCDASDQDNSNNDGDKGNKP</sequence>
<keyword evidence="2" id="KW-0732">Signal</keyword>
<dbReference type="AlphaFoldDB" id="A0A1M5P301"/>
<protein>
    <submittedName>
        <fullName evidence="3">Uncharacterized protein</fullName>
    </submittedName>
</protein>
<feature type="chain" id="PRO_5013382177" evidence="2">
    <location>
        <begin position="30"/>
        <end position="180"/>
    </location>
</feature>
<dbReference type="OrthoDB" id="9978201at2"/>
<evidence type="ECO:0000313" key="3">
    <source>
        <dbReference type="EMBL" id="SHG95543.1"/>
    </source>
</evidence>
<evidence type="ECO:0000313" key="4">
    <source>
        <dbReference type="Proteomes" id="UP000184211"/>
    </source>
</evidence>
<organism evidence="3 4">
    <name type="scientific">Cognatishimia maritima</name>
    <dbReference type="NCBI Taxonomy" id="870908"/>
    <lineage>
        <taxon>Bacteria</taxon>
        <taxon>Pseudomonadati</taxon>
        <taxon>Pseudomonadota</taxon>
        <taxon>Alphaproteobacteria</taxon>
        <taxon>Rhodobacterales</taxon>
        <taxon>Paracoccaceae</taxon>
        <taxon>Cognatishimia</taxon>
    </lineage>
</organism>
<proteinExistence type="predicted"/>
<feature type="signal peptide" evidence="2">
    <location>
        <begin position="1"/>
        <end position="29"/>
    </location>
</feature>
<keyword evidence="4" id="KW-1185">Reference proteome</keyword>
<dbReference type="STRING" id="870908.SAMN04488044_1686"/>
<evidence type="ECO:0000256" key="1">
    <source>
        <dbReference type="SAM" id="MobiDB-lite"/>
    </source>
</evidence>
<dbReference type="EMBL" id="FQWM01000002">
    <property type="protein sequence ID" value="SHG95543.1"/>
    <property type="molecule type" value="Genomic_DNA"/>
</dbReference>
<feature type="region of interest" description="Disordered" evidence="1">
    <location>
        <begin position="155"/>
        <end position="180"/>
    </location>
</feature>
<gene>
    <name evidence="3" type="ORF">SAMN04488044_1686</name>
</gene>
<dbReference type="RefSeq" id="WP_072792405.1">
    <property type="nucleotide sequence ID" value="NZ_FQWM01000002.1"/>
</dbReference>
<evidence type="ECO:0000256" key="2">
    <source>
        <dbReference type="SAM" id="SignalP"/>
    </source>
</evidence>
<dbReference type="Proteomes" id="UP000184211">
    <property type="component" value="Unassembled WGS sequence"/>
</dbReference>
<reference evidence="4" key="1">
    <citation type="submission" date="2016-11" db="EMBL/GenBank/DDBJ databases">
        <authorList>
            <person name="Varghese N."/>
            <person name="Submissions S."/>
        </authorList>
    </citation>
    <scope>NUCLEOTIDE SEQUENCE [LARGE SCALE GENOMIC DNA]</scope>
    <source>
        <strain evidence="4">DSM 28223</strain>
    </source>
</reference>
<accession>A0A1M5P301</accession>
<name>A0A1M5P301_9RHOB</name>